<organism evidence="6 7">
    <name type="scientific">Haloactinospora alba</name>
    <dbReference type="NCBI Taxonomy" id="405555"/>
    <lineage>
        <taxon>Bacteria</taxon>
        <taxon>Bacillati</taxon>
        <taxon>Actinomycetota</taxon>
        <taxon>Actinomycetes</taxon>
        <taxon>Streptosporangiales</taxon>
        <taxon>Nocardiopsidaceae</taxon>
        <taxon>Haloactinospora</taxon>
    </lineage>
</organism>
<comment type="similarity">
    <text evidence="1 4">Belongs to the bacterial solute-binding protein 9 family.</text>
</comment>
<comment type="caution">
    <text evidence="6">The sequence shown here is derived from an EMBL/GenBank/DDBJ whole genome shotgun (WGS) entry which is preliminary data.</text>
</comment>
<evidence type="ECO:0000256" key="1">
    <source>
        <dbReference type="ARBA" id="ARBA00011028"/>
    </source>
</evidence>
<dbReference type="EMBL" id="VFQC01000001">
    <property type="protein sequence ID" value="TQN30891.1"/>
    <property type="molecule type" value="Genomic_DNA"/>
</dbReference>
<dbReference type="InterPro" id="IPR006128">
    <property type="entry name" value="Lipoprotein_PsaA-like"/>
</dbReference>
<protein>
    <submittedName>
        <fullName evidence="6">Zinc transport system substrate-binding protein</fullName>
    </submittedName>
</protein>
<name>A0A543NGG0_9ACTN</name>
<dbReference type="Gene3D" id="3.40.50.1980">
    <property type="entry name" value="Nitrogenase molybdenum iron protein domain"/>
    <property type="match status" value="2"/>
</dbReference>
<evidence type="ECO:0000313" key="6">
    <source>
        <dbReference type="EMBL" id="TQN30891.1"/>
    </source>
</evidence>
<dbReference type="GO" id="GO:0030001">
    <property type="term" value="P:metal ion transport"/>
    <property type="evidence" value="ECO:0007669"/>
    <property type="project" value="InterPro"/>
</dbReference>
<dbReference type="PANTHER" id="PTHR42953">
    <property type="entry name" value="HIGH-AFFINITY ZINC UPTAKE SYSTEM PROTEIN ZNUA-RELATED"/>
    <property type="match status" value="1"/>
</dbReference>
<dbReference type="Pfam" id="PF01297">
    <property type="entry name" value="ZnuA"/>
    <property type="match status" value="1"/>
</dbReference>
<dbReference type="SUPFAM" id="SSF53807">
    <property type="entry name" value="Helical backbone' metal receptor"/>
    <property type="match status" value="1"/>
</dbReference>
<dbReference type="PROSITE" id="PS51257">
    <property type="entry name" value="PROKAR_LIPOPROTEIN"/>
    <property type="match status" value="1"/>
</dbReference>
<evidence type="ECO:0000256" key="5">
    <source>
        <dbReference type="SAM" id="MobiDB-lite"/>
    </source>
</evidence>
<feature type="compositionally biased region" description="Basic and acidic residues" evidence="5">
    <location>
        <begin position="104"/>
        <end position="149"/>
    </location>
</feature>
<evidence type="ECO:0000256" key="2">
    <source>
        <dbReference type="ARBA" id="ARBA00022448"/>
    </source>
</evidence>
<keyword evidence="7" id="KW-1185">Reference proteome</keyword>
<dbReference type="PRINTS" id="PR00690">
    <property type="entry name" value="ADHESNFAMILY"/>
</dbReference>
<dbReference type="OrthoDB" id="9810636at2"/>
<evidence type="ECO:0000256" key="4">
    <source>
        <dbReference type="RuleBase" id="RU003512"/>
    </source>
</evidence>
<evidence type="ECO:0000256" key="3">
    <source>
        <dbReference type="ARBA" id="ARBA00022729"/>
    </source>
</evidence>
<dbReference type="InterPro" id="IPR006127">
    <property type="entry name" value="ZnuA-like"/>
</dbReference>
<keyword evidence="3" id="KW-0732">Signal</keyword>
<evidence type="ECO:0000313" key="7">
    <source>
        <dbReference type="Proteomes" id="UP000317422"/>
    </source>
</evidence>
<sequence length="316" mass="33651">MRSGTYTKAAAGCAAGLLLVAGCGTQEDGSGDTPTVVTGVYPLEWLAEEVGGDRTEVVQLTDPGAEPHHLELSPKQLGQISEADLTFYISGLQPAVDDAVQQESGERALDTAELVDLRPADPEAGHDEGHEDGDGHGEEHDHGETDPHMWLDPTLMSQAAEGLADRMAEVDPEGSDGYQDRAAAVTDELEAIDTEYEEGLDQCESRSMVTNHTAFSYLADRYDLDQVGVSGIDAESEPSPARMAEVSELIEEHDVTTIFTETLSSPKAAETIAEETGTTTEVLDPLGGITEDSPGDDYPSVMRANLETLESALRCS</sequence>
<dbReference type="AlphaFoldDB" id="A0A543NGG0"/>
<accession>A0A543NGG0</accession>
<dbReference type="RefSeq" id="WP_141922161.1">
    <property type="nucleotide sequence ID" value="NZ_VFQC01000001.1"/>
</dbReference>
<dbReference type="GO" id="GO:0046872">
    <property type="term" value="F:metal ion binding"/>
    <property type="evidence" value="ECO:0007669"/>
    <property type="project" value="InterPro"/>
</dbReference>
<reference evidence="6 7" key="1">
    <citation type="submission" date="2019-06" db="EMBL/GenBank/DDBJ databases">
        <title>Sequencing the genomes of 1000 actinobacteria strains.</title>
        <authorList>
            <person name="Klenk H.-P."/>
        </authorList>
    </citation>
    <scope>NUCLEOTIDE SEQUENCE [LARGE SCALE GENOMIC DNA]</scope>
    <source>
        <strain evidence="6 7">DSM 45015</strain>
    </source>
</reference>
<dbReference type="GO" id="GO:0007155">
    <property type="term" value="P:cell adhesion"/>
    <property type="evidence" value="ECO:0007669"/>
    <property type="project" value="InterPro"/>
</dbReference>
<dbReference type="PANTHER" id="PTHR42953:SF3">
    <property type="entry name" value="HIGH-AFFINITY ZINC UPTAKE SYSTEM PROTEIN ZNUA"/>
    <property type="match status" value="1"/>
</dbReference>
<gene>
    <name evidence="6" type="ORF">FHX37_0779</name>
</gene>
<dbReference type="Proteomes" id="UP000317422">
    <property type="component" value="Unassembled WGS sequence"/>
</dbReference>
<keyword evidence="2 4" id="KW-0813">Transport</keyword>
<feature type="region of interest" description="Disordered" evidence="5">
    <location>
        <begin position="102"/>
        <end position="150"/>
    </location>
</feature>
<proteinExistence type="inferred from homology"/>
<dbReference type="InterPro" id="IPR050492">
    <property type="entry name" value="Bact_metal-bind_prot9"/>
</dbReference>